<dbReference type="EMBL" id="KV750425">
    <property type="protein sequence ID" value="OCL04827.1"/>
    <property type="molecule type" value="Genomic_DNA"/>
</dbReference>
<evidence type="ECO:0000313" key="1">
    <source>
        <dbReference type="EMBL" id="OCL04827.1"/>
    </source>
</evidence>
<evidence type="ECO:0000313" key="2">
    <source>
        <dbReference type="Proteomes" id="UP000250140"/>
    </source>
</evidence>
<organism evidence="1 2">
    <name type="scientific">Glonium stellatum</name>
    <dbReference type="NCBI Taxonomy" id="574774"/>
    <lineage>
        <taxon>Eukaryota</taxon>
        <taxon>Fungi</taxon>
        <taxon>Dikarya</taxon>
        <taxon>Ascomycota</taxon>
        <taxon>Pezizomycotina</taxon>
        <taxon>Dothideomycetes</taxon>
        <taxon>Pleosporomycetidae</taxon>
        <taxon>Gloniales</taxon>
        <taxon>Gloniaceae</taxon>
        <taxon>Glonium</taxon>
    </lineage>
</organism>
<dbReference type="AlphaFoldDB" id="A0A8E2ETX8"/>
<reference evidence="1 2" key="1">
    <citation type="journal article" date="2016" name="Nat. Commun.">
        <title>Ectomycorrhizal ecology is imprinted in the genome of the dominant symbiotic fungus Cenococcum geophilum.</title>
        <authorList>
            <consortium name="DOE Joint Genome Institute"/>
            <person name="Peter M."/>
            <person name="Kohler A."/>
            <person name="Ohm R.A."/>
            <person name="Kuo A."/>
            <person name="Krutzmann J."/>
            <person name="Morin E."/>
            <person name="Arend M."/>
            <person name="Barry K.W."/>
            <person name="Binder M."/>
            <person name="Choi C."/>
            <person name="Clum A."/>
            <person name="Copeland A."/>
            <person name="Grisel N."/>
            <person name="Haridas S."/>
            <person name="Kipfer T."/>
            <person name="LaButti K."/>
            <person name="Lindquist E."/>
            <person name="Lipzen A."/>
            <person name="Maire R."/>
            <person name="Meier B."/>
            <person name="Mihaltcheva S."/>
            <person name="Molinier V."/>
            <person name="Murat C."/>
            <person name="Poggeler S."/>
            <person name="Quandt C.A."/>
            <person name="Sperisen C."/>
            <person name="Tritt A."/>
            <person name="Tisserant E."/>
            <person name="Crous P.W."/>
            <person name="Henrissat B."/>
            <person name="Nehls U."/>
            <person name="Egli S."/>
            <person name="Spatafora J.W."/>
            <person name="Grigoriev I.V."/>
            <person name="Martin F.M."/>
        </authorList>
    </citation>
    <scope>NUCLEOTIDE SEQUENCE [LARGE SCALE GENOMIC DNA]</scope>
    <source>
        <strain evidence="1 2">CBS 207.34</strain>
    </source>
</reference>
<proteinExistence type="predicted"/>
<keyword evidence="2" id="KW-1185">Reference proteome</keyword>
<accession>A0A8E2ETX8</accession>
<sequence length="179" mass="18854">MEQPTEQLTETEQPAEEQKQYCTSCAQLRLSSQFQGFRTCRISWEEAATGTKSSPFFITVLETAAATTKGQLLGRAAGGALTKVGGLSAVARATALGTVAADTRASVTARDYKADADAAVSRGAGADGADGGQTEEQHSKLHTITVAAITAATRIKNTTTGSGRVSTQWDNLYKSNVYW</sequence>
<dbReference type="Proteomes" id="UP000250140">
    <property type="component" value="Unassembled WGS sequence"/>
</dbReference>
<gene>
    <name evidence="1" type="ORF">AOQ84DRAFT_367160</name>
</gene>
<name>A0A8E2ETX8_9PEZI</name>
<protein>
    <submittedName>
        <fullName evidence="1">Uncharacterized protein</fullName>
    </submittedName>
</protein>